<accession>A4XEJ8</accession>
<keyword evidence="1" id="KW-0175">Coiled coil</keyword>
<keyword evidence="6" id="KW-1185">Reference proteome</keyword>
<keyword evidence="2" id="KW-0812">Transmembrane</keyword>
<dbReference type="RefSeq" id="WP_011906746.1">
    <property type="nucleotide sequence ID" value="NC_009427.1"/>
</dbReference>
<dbReference type="InterPro" id="IPR058634">
    <property type="entry name" value="AaeA-lik-b-barrel"/>
</dbReference>
<organism evidence="5 6">
    <name type="scientific">Novosphingobium aromaticivorans (strain ATCC 700278 / DSM 12444 / CCUG 56034 / CIP 105152 / NBRC 16084 / F199)</name>
    <dbReference type="NCBI Taxonomy" id="279238"/>
    <lineage>
        <taxon>Bacteria</taxon>
        <taxon>Pseudomonadati</taxon>
        <taxon>Pseudomonadota</taxon>
        <taxon>Alphaproteobacteria</taxon>
        <taxon>Sphingomonadales</taxon>
        <taxon>Sphingomonadaceae</taxon>
        <taxon>Novosphingobium</taxon>
    </lineage>
</organism>
<keyword evidence="5" id="KW-0614">Plasmid</keyword>
<reference evidence="5 6" key="1">
    <citation type="submission" date="2007-04" db="EMBL/GenBank/DDBJ databases">
        <title>Complete sequence of plasmid pNL2 of Novosphingobium aromaticivorans DSM 12444.</title>
        <authorList>
            <consortium name="US DOE Joint Genome Institute"/>
            <person name="Copeland A."/>
            <person name="Lucas S."/>
            <person name="Lapidus A."/>
            <person name="Barry K."/>
            <person name="Detter J.C."/>
            <person name="Glavina del Rio T."/>
            <person name="Hammon N."/>
            <person name="Israni S."/>
            <person name="Dalin E."/>
            <person name="Tice H."/>
            <person name="Pitluck S."/>
            <person name="Chertkov O."/>
            <person name="Han C."/>
            <person name="Thomson S."/>
            <person name="Schmutz J."/>
            <person name="Larimer F."/>
            <person name="Land M."/>
            <person name="Kyrpides N."/>
            <person name="Ivanova N."/>
            <person name="Fredrickson J."/>
            <person name="Romine M.F."/>
            <person name="Richardson P."/>
        </authorList>
    </citation>
    <scope>NUCLEOTIDE SEQUENCE [LARGE SCALE GENOMIC DNA]</scope>
    <source>
        <strain evidence="6">ATCC 700278 / DSM 12444 / CCUG 56034 / CIP 105152 / NBRC 16084 / F199</strain>
        <plasmid evidence="5 6">pNL2</plasmid>
    </source>
</reference>
<dbReference type="AlphaFoldDB" id="A4XEJ8"/>
<dbReference type="Gene3D" id="2.40.50.100">
    <property type="match status" value="1"/>
</dbReference>
<gene>
    <name evidence="5" type="ordered locus">Saro_3499</name>
</gene>
<dbReference type="SUPFAM" id="SSF111369">
    <property type="entry name" value="HlyD-like secretion proteins"/>
    <property type="match status" value="1"/>
</dbReference>
<dbReference type="Pfam" id="PF25917">
    <property type="entry name" value="BSH_RND"/>
    <property type="match status" value="1"/>
</dbReference>
<dbReference type="PANTHER" id="PTHR30367:SF12">
    <property type="entry name" value="P-HYDROXYBENZOIC ACID EFFLUX PUMP SUBUNIT AAEA"/>
    <property type="match status" value="1"/>
</dbReference>
<evidence type="ECO:0000256" key="1">
    <source>
        <dbReference type="SAM" id="Coils"/>
    </source>
</evidence>
<dbReference type="eggNOG" id="COG1566">
    <property type="taxonomic scope" value="Bacteria"/>
</dbReference>
<evidence type="ECO:0000259" key="3">
    <source>
        <dbReference type="Pfam" id="PF25917"/>
    </source>
</evidence>
<protein>
    <submittedName>
        <fullName evidence="5">Secretion protein HlyD family protein</fullName>
    </submittedName>
</protein>
<dbReference type="Gene3D" id="2.40.30.170">
    <property type="match status" value="1"/>
</dbReference>
<evidence type="ECO:0000256" key="2">
    <source>
        <dbReference type="SAM" id="Phobius"/>
    </source>
</evidence>
<sequence>MTDQTRISPPVRKALRLAVTAAFVVGAILAVRALVGYYQADPWTRDGRVRADIVQVSPDVGGIVVAVRVTHDQQVHKGDVLFEIDPSRFDLAVARAQAQLRQAQAEVAQARAAIGHAGVTLTEARREAARNRGLGDLVAGELTEQSETRVGEGQAKMAEAGAALAAAEARVEAARNALNLARLDRARTKVVAPVDGEMSDVVLRPGDYVSAGAPVLALIDSASLRVEGYFEETKLPRIHAGQRATIHLMGEDTVLTGRVVSIAGAIADQDRGKEPRLVPAINPTFSWVRLPQRVPVRVRLDRPPAGIALIAGRTASVSLDQEHTS</sequence>
<dbReference type="HOGENOM" id="CLU_018816_15_2_5"/>
<dbReference type="InterPro" id="IPR058625">
    <property type="entry name" value="MdtA-like_BSH"/>
</dbReference>
<dbReference type="KEGG" id="nar:Saro_3499"/>
<dbReference type="Proteomes" id="UP000009134">
    <property type="component" value="Plasmid pNL2"/>
</dbReference>
<dbReference type="EMBL" id="CP000677">
    <property type="protein sequence ID" value="ABP64359.1"/>
    <property type="molecule type" value="Genomic_DNA"/>
</dbReference>
<geneLocation type="plasmid" evidence="5 6">
    <name>pNL2</name>
</geneLocation>
<feature type="domain" description="p-hydroxybenzoic acid efflux pump subunit AaeA-like beta-barrel" evidence="4">
    <location>
        <begin position="223"/>
        <end position="318"/>
    </location>
</feature>
<evidence type="ECO:0000313" key="5">
    <source>
        <dbReference type="EMBL" id="ABP64359.1"/>
    </source>
</evidence>
<feature type="domain" description="Multidrug resistance protein MdtA-like barrel-sandwich hybrid" evidence="3">
    <location>
        <begin position="53"/>
        <end position="217"/>
    </location>
</feature>
<evidence type="ECO:0000313" key="6">
    <source>
        <dbReference type="Proteomes" id="UP000009134"/>
    </source>
</evidence>
<feature type="transmembrane region" description="Helical" evidence="2">
    <location>
        <begin position="14"/>
        <end position="38"/>
    </location>
</feature>
<dbReference type="PANTHER" id="PTHR30367">
    <property type="entry name" value="P-HYDROXYBENZOIC ACID EFFLUX PUMP SUBUNIT AAEA-RELATED"/>
    <property type="match status" value="1"/>
</dbReference>
<name>A4XEJ8_NOVAD</name>
<keyword evidence="2" id="KW-1133">Transmembrane helix</keyword>
<dbReference type="Pfam" id="PF25963">
    <property type="entry name" value="Beta-barrel_AAEA"/>
    <property type="match status" value="1"/>
</dbReference>
<feature type="coiled-coil region" evidence="1">
    <location>
        <begin position="157"/>
        <end position="184"/>
    </location>
</feature>
<proteinExistence type="predicted"/>
<evidence type="ECO:0000259" key="4">
    <source>
        <dbReference type="Pfam" id="PF25963"/>
    </source>
</evidence>
<keyword evidence="2" id="KW-0472">Membrane</keyword>
<dbReference type="InterPro" id="IPR050393">
    <property type="entry name" value="MFP_Efflux_Pump"/>
</dbReference>